<protein>
    <submittedName>
        <fullName evidence="1">Uncharacterized protein</fullName>
    </submittedName>
</protein>
<dbReference type="EMBL" id="LK933498">
    <property type="protein sequence ID" value="CDT79021.1"/>
    <property type="molecule type" value="Genomic_DNA"/>
</dbReference>
<sequence>MDFVFFRRIKAAFGVSDEDDVCAGVGEHFGGHFAGVRAVVGEAAHVLGAGEDAVV</sequence>
<gene>
    <name evidence="1" type="ORF">BN1095_7840001</name>
</gene>
<dbReference type="AlphaFoldDB" id="A0A069B1P2"/>
<evidence type="ECO:0000313" key="1">
    <source>
        <dbReference type="EMBL" id="CDT79021.1"/>
    </source>
</evidence>
<reference evidence="1" key="1">
    <citation type="submission" date="2014-07" db="EMBL/GenBank/DDBJ databases">
        <authorList>
            <person name="Monot Marc"/>
        </authorList>
    </citation>
    <scope>NUCLEOTIDE SEQUENCE</scope>
    <source>
        <strain evidence="1">7032989</strain>
    </source>
</reference>
<accession>A0A069B1P2</accession>
<name>A0A069B1P2_CLODI</name>
<organism evidence="1">
    <name type="scientific">Clostridioides difficile</name>
    <name type="common">Peptoclostridium difficile</name>
    <dbReference type="NCBI Taxonomy" id="1496"/>
    <lineage>
        <taxon>Bacteria</taxon>
        <taxon>Bacillati</taxon>
        <taxon>Bacillota</taxon>
        <taxon>Clostridia</taxon>
        <taxon>Peptostreptococcales</taxon>
        <taxon>Peptostreptococcaceae</taxon>
        <taxon>Clostridioides</taxon>
    </lineage>
</organism>
<proteinExistence type="predicted"/>